<dbReference type="EMBL" id="SZQL01000007">
    <property type="protein sequence ID" value="TKK68668.1"/>
    <property type="molecule type" value="Genomic_DNA"/>
</dbReference>
<dbReference type="InterPro" id="IPR050486">
    <property type="entry name" value="Mannose-1P_guanyltransferase"/>
</dbReference>
<dbReference type="PANTHER" id="PTHR22572">
    <property type="entry name" value="SUGAR-1-PHOSPHATE GUANYL TRANSFERASE"/>
    <property type="match status" value="1"/>
</dbReference>
<evidence type="ECO:0000313" key="2">
    <source>
        <dbReference type="EMBL" id="TKK68668.1"/>
    </source>
</evidence>
<dbReference type="SUPFAM" id="SSF53448">
    <property type="entry name" value="Nucleotide-diphospho-sugar transferases"/>
    <property type="match status" value="1"/>
</dbReference>
<feature type="domain" description="Nucleotidyl transferase" evidence="1">
    <location>
        <begin position="15"/>
        <end position="237"/>
    </location>
</feature>
<dbReference type="Gene3D" id="3.90.550.10">
    <property type="entry name" value="Spore Coat Polysaccharide Biosynthesis Protein SpsA, Chain A"/>
    <property type="match status" value="1"/>
</dbReference>
<dbReference type="AlphaFoldDB" id="A0A4U3L123"/>
<dbReference type="Pfam" id="PF00483">
    <property type="entry name" value="NTP_transferase"/>
    <property type="match status" value="1"/>
</dbReference>
<sequence>MAAYNTLTSPITECVILAGGLGTRLRSVVADVPKCMAPVHNKPFLAYIIAYLESYGIERFIFSLGYRHEVITQYLTMHFPRLNAELVVEEEPLGTGGAIKLCCEKTAGNNVIVANGDTLFKADIHVLAKIHLQHRADCTLTLKPMHNFDRYGVVELKEDDTVKSFKEKQFYKEGLINGGLYALNVQSFLNEDLPQKFSFEKDYLEALYHKRTMIGILQDAYFIDIGIPEDYERAQRELSI</sequence>
<dbReference type="GO" id="GO:0016740">
    <property type="term" value="F:transferase activity"/>
    <property type="evidence" value="ECO:0007669"/>
    <property type="project" value="UniProtKB-KW"/>
</dbReference>
<keyword evidence="3" id="KW-1185">Reference proteome</keyword>
<proteinExistence type="predicted"/>
<dbReference type="RefSeq" id="WP_137261856.1">
    <property type="nucleotide sequence ID" value="NZ_SZQL01000007.1"/>
</dbReference>
<dbReference type="Proteomes" id="UP000305848">
    <property type="component" value="Unassembled WGS sequence"/>
</dbReference>
<protein>
    <submittedName>
        <fullName evidence="2">Nucleotidyltransferase</fullName>
    </submittedName>
</protein>
<reference evidence="2 3" key="1">
    <citation type="submission" date="2019-05" db="EMBL/GenBank/DDBJ databases">
        <title>Panacibacter sp. strain 17mud1-8 Genome sequencing and assembly.</title>
        <authorList>
            <person name="Chhetri G."/>
        </authorList>
    </citation>
    <scope>NUCLEOTIDE SEQUENCE [LARGE SCALE GENOMIC DNA]</scope>
    <source>
        <strain evidence="2 3">17mud1-8</strain>
    </source>
</reference>
<evidence type="ECO:0000313" key="3">
    <source>
        <dbReference type="Proteomes" id="UP000305848"/>
    </source>
</evidence>
<gene>
    <name evidence="2" type="ORF">FC093_11165</name>
</gene>
<organism evidence="2 3">
    <name type="scientific">Ilyomonas limi</name>
    <dbReference type="NCBI Taxonomy" id="2575867"/>
    <lineage>
        <taxon>Bacteria</taxon>
        <taxon>Pseudomonadati</taxon>
        <taxon>Bacteroidota</taxon>
        <taxon>Chitinophagia</taxon>
        <taxon>Chitinophagales</taxon>
        <taxon>Chitinophagaceae</taxon>
        <taxon>Ilyomonas</taxon>
    </lineage>
</organism>
<dbReference type="InterPro" id="IPR005835">
    <property type="entry name" value="NTP_transferase_dom"/>
</dbReference>
<dbReference type="InterPro" id="IPR029044">
    <property type="entry name" value="Nucleotide-diphossugar_trans"/>
</dbReference>
<name>A0A4U3L123_9BACT</name>
<dbReference type="CDD" id="cd06915">
    <property type="entry name" value="NTP_transferase_WcbM_like"/>
    <property type="match status" value="1"/>
</dbReference>
<accession>A0A4U3L123</accession>
<dbReference type="OrthoDB" id="9813880at2"/>
<keyword evidence="2" id="KW-0808">Transferase</keyword>
<comment type="caution">
    <text evidence="2">The sequence shown here is derived from an EMBL/GenBank/DDBJ whole genome shotgun (WGS) entry which is preliminary data.</text>
</comment>
<evidence type="ECO:0000259" key="1">
    <source>
        <dbReference type="Pfam" id="PF00483"/>
    </source>
</evidence>